<gene>
    <name evidence="2" type="ORF">AVEN_8365_1</name>
</gene>
<evidence type="ECO:0000256" key="1">
    <source>
        <dbReference type="SAM" id="MobiDB-lite"/>
    </source>
</evidence>
<dbReference type="OrthoDB" id="8124016at2759"/>
<protein>
    <submittedName>
        <fullName evidence="2">Uncharacterized protein</fullName>
    </submittedName>
</protein>
<evidence type="ECO:0000313" key="2">
    <source>
        <dbReference type="EMBL" id="GBN46558.1"/>
    </source>
</evidence>
<reference evidence="2 3" key="1">
    <citation type="journal article" date="2019" name="Sci. Rep.">
        <title>Orb-weaving spider Araneus ventricosus genome elucidates the spidroin gene catalogue.</title>
        <authorList>
            <person name="Kono N."/>
            <person name="Nakamura H."/>
            <person name="Ohtoshi R."/>
            <person name="Moran D.A.P."/>
            <person name="Shinohara A."/>
            <person name="Yoshida Y."/>
            <person name="Fujiwara M."/>
            <person name="Mori M."/>
            <person name="Tomita M."/>
            <person name="Arakawa K."/>
        </authorList>
    </citation>
    <scope>NUCLEOTIDE SEQUENCE [LARGE SCALE GENOMIC DNA]</scope>
</reference>
<dbReference type="Proteomes" id="UP000499080">
    <property type="component" value="Unassembled WGS sequence"/>
</dbReference>
<organism evidence="2 3">
    <name type="scientific">Araneus ventricosus</name>
    <name type="common">Orbweaver spider</name>
    <name type="synonym">Epeira ventricosa</name>
    <dbReference type="NCBI Taxonomy" id="182803"/>
    <lineage>
        <taxon>Eukaryota</taxon>
        <taxon>Metazoa</taxon>
        <taxon>Ecdysozoa</taxon>
        <taxon>Arthropoda</taxon>
        <taxon>Chelicerata</taxon>
        <taxon>Arachnida</taxon>
        <taxon>Araneae</taxon>
        <taxon>Araneomorphae</taxon>
        <taxon>Entelegynae</taxon>
        <taxon>Araneoidea</taxon>
        <taxon>Araneidae</taxon>
        <taxon>Araneus</taxon>
    </lineage>
</organism>
<dbReference type="AlphaFoldDB" id="A0A4Y2P3V5"/>
<keyword evidence="3" id="KW-1185">Reference proteome</keyword>
<dbReference type="EMBL" id="BGPR01010508">
    <property type="protein sequence ID" value="GBN46558.1"/>
    <property type="molecule type" value="Genomic_DNA"/>
</dbReference>
<evidence type="ECO:0000313" key="3">
    <source>
        <dbReference type="Proteomes" id="UP000499080"/>
    </source>
</evidence>
<sequence length="108" mass="12004">MRKQNEMSPDPSEKRKEDNSLSNSSHSEEESAESLEEKSLTLYSKSKAQHCSTGLSKTVKQLTQLFDSTENLSSNIKKLGEASKSFPATSAEAEREFSAARLFITAER</sequence>
<name>A0A4Y2P3V5_ARAVE</name>
<comment type="caution">
    <text evidence="2">The sequence shown here is derived from an EMBL/GenBank/DDBJ whole genome shotgun (WGS) entry which is preliminary data.</text>
</comment>
<feature type="region of interest" description="Disordered" evidence="1">
    <location>
        <begin position="1"/>
        <end position="38"/>
    </location>
</feature>
<proteinExistence type="predicted"/>
<accession>A0A4Y2P3V5</accession>